<feature type="compositionally biased region" description="Low complexity" evidence="2">
    <location>
        <begin position="278"/>
        <end position="290"/>
    </location>
</feature>
<dbReference type="PANTHER" id="PTHR22166">
    <property type="entry name" value="ENDOPLASMIC RETICULUM JUNCTION FORMATION PROTEIN LUNAPARK"/>
    <property type="match status" value="1"/>
</dbReference>
<dbReference type="AlphaFoldDB" id="A0AAN7DL39"/>
<evidence type="ECO:0000256" key="2">
    <source>
        <dbReference type="SAM" id="MobiDB-lite"/>
    </source>
</evidence>
<dbReference type="GO" id="GO:0098826">
    <property type="term" value="C:endoplasmic reticulum tubular network membrane"/>
    <property type="evidence" value="ECO:0007669"/>
    <property type="project" value="UniProtKB-UniRule"/>
</dbReference>
<keyword evidence="1" id="KW-0863">Zinc-finger</keyword>
<comment type="function">
    <text evidence="1">Plays a role in determining ER morphology.</text>
</comment>
<keyword evidence="1" id="KW-0256">Endoplasmic reticulum</keyword>
<evidence type="ECO:0000256" key="1">
    <source>
        <dbReference type="RuleBase" id="RU367073"/>
    </source>
</evidence>
<keyword evidence="5" id="KW-1185">Reference proteome</keyword>
<comment type="caution">
    <text evidence="4">The sequence shown here is derived from an EMBL/GenBank/DDBJ whole genome shotgun (WGS) entry which is preliminary data.</text>
</comment>
<accession>A0AAN7DL39</accession>
<feature type="region of interest" description="Disordered" evidence="2">
    <location>
        <begin position="277"/>
        <end position="367"/>
    </location>
</feature>
<comment type="domain">
    <text evidence="1">The C4-type zinc finger motif is necessary both for its ER three-way tubular junction localization and formation.</text>
</comment>
<keyword evidence="1" id="KW-0479">Metal-binding</keyword>
<proteinExistence type="inferred from homology"/>
<feature type="compositionally biased region" description="Low complexity" evidence="2">
    <location>
        <begin position="156"/>
        <end position="167"/>
    </location>
</feature>
<dbReference type="RefSeq" id="XP_064683667.1">
    <property type="nucleotide sequence ID" value="XM_064819747.1"/>
</dbReference>
<dbReference type="PANTHER" id="PTHR22166:SF12">
    <property type="entry name" value="ENDOPLASMIC RETICULUM JUNCTION FORMATION PROTEIN LUNAPARK"/>
    <property type="match status" value="1"/>
</dbReference>
<keyword evidence="1" id="KW-0862">Zinc</keyword>
<feature type="compositionally biased region" description="Basic and acidic residues" evidence="2">
    <location>
        <begin position="291"/>
        <end position="315"/>
    </location>
</feature>
<dbReference type="GeneID" id="89944031"/>
<comment type="similarity">
    <text evidence="1">Belongs to the lunapark family.</text>
</comment>
<evidence type="ECO:0000313" key="4">
    <source>
        <dbReference type="EMBL" id="KAK4517001.1"/>
    </source>
</evidence>
<keyword evidence="1" id="KW-0812">Transmembrane</keyword>
<feature type="transmembrane region" description="Helical" evidence="1">
    <location>
        <begin position="45"/>
        <end position="64"/>
    </location>
</feature>
<feature type="transmembrane region" description="Helical" evidence="1">
    <location>
        <begin position="76"/>
        <end position="97"/>
    </location>
</feature>
<reference evidence="4 5" key="1">
    <citation type="submission" date="2022-11" db="EMBL/GenBank/DDBJ databases">
        <title>Mucor velutinosus strain NIH1002 WGS.</title>
        <authorList>
            <person name="Subramanian P."/>
            <person name="Mullikin J.C."/>
            <person name="Segre J.A."/>
            <person name="Zelazny A.M."/>
        </authorList>
    </citation>
    <scope>NUCLEOTIDE SEQUENCE [LARGE SCALE GENOMIC DNA]</scope>
    <source>
        <strain evidence="4 5">NIH1002</strain>
    </source>
</reference>
<feature type="domain" description="Lunapark zinc ribbon" evidence="3">
    <location>
        <begin position="220"/>
        <end position="271"/>
    </location>
</feature>
<feature type="compositionally biased region" description="Low complexity" evidence="2">
    <location>
        <begin position="198"/>
        <end position="208"/>
    </location>
</feature>
<dbReference type="InterPro" id="IPR040115">
    <property type="entry name" value="Lnp"/>
</dbReference>
<sequence>MGILFSREKSDSKDYEQVLSKLDIDIQKVEGRLSEIKIKQRKASFMWIIYSLVIWILCAFYLFFQFANRESTTQDIALATTPVVLMPVGIYHVRKLLVWWYDQRQKKEETNLAKLRKEQKDKLEDLKKKTSYYTTQSLLERYDDALMKKKKEEQQRLQQQQQQQQRKPVSMPPRHLQQPQRFPNAGPVPGQPLPSFGQQQQNQQQQQQPILPPARSEPQWYDKIVDALVGDAGPETKYALICNHCYHHNGLVLKEEFDTIQYICPVCKQFNPSRKSKQMVIPQQEQQPQHKQTDQERTPQSTERKAEGMAHNENKVDEEDEKEIEEEDAEEVLAKLKAEYLNDEDSTIASRVRQRHTHSTHSASDTE</sequence>
<dbReference type="GO" id="GO:1903373">
    <property type="term" value="P:positive regulation of endoplasmic reticulum tubular network organization"/>
    <property type="evidence" value="ECO:0007669"/>
    <property type="project" value="UniProtKB-UniRule"/>
</dbReference>
<dbReference type="InterPro" id="IPR019273">
    <property type="entry name" value="Lunapark_Znf"/>
</dbReference>
<dbReference type="EMBL" id="JASEJX010000013">
    <property type="protein sequence ID" value="KAK4517001.1"/>
    <property type="molecule type" value="Genomic_DNA"/>
</dbReference>
<evidence type="ECO:0000313" key="5">
    <source>
        <dbReference type="Proteomes" id="UP001304243"/>
    </source>
</evidence>
<organism evidence="4 5">
    <name type="scientific">Mucor velutinosus</name>
    <dbReference type="NCBI Taxonomy" id="708070"/>
    <lineage>
        <taxon>Eukaryota</taxon>
        <taxon>Fungi</taxon>
        <taxon>Fungi incertae sedis</taxon>
        <taxon>Mucoromycota</taxon>
        <taxon>Mucoromycotina</taxon>
        <taxon>Mucoromycetes</taxon>
        <taxon>Mucorales</taxon>
        <taxon>Mucorineae</taxon>
        <taxon>Mucoraceae</taxon>
        <taxon>Mucor</taxon>
    </lineage>
</organism>
<dbReference type="GO" id="GO:0008270">
    <property type="term" value="F:zinc ion binding"/>
    <property type="evidence" value="ECO:0007669"/>
    <property type="project" value="UniProtKB-KW"/>
</dbReference>
<dbReference type="GO" id="GO:0071788">
    <property type="term" value="P:endoplasmic reticulum tubular network maintenance"/>
    <property type="evidence" value="ECO:0007669"/>
    <property type="project" value="UniProtKB-UniRule"/>
</dbReference>
<keyword evidence="1" id="KW-0472">Membrane</keyword>
<feature type="compositionally biased region" description="Acidic residues" evidence="2">
    <location>
        <begin position="316"/>
        <end position="331"/>
    </location>
</feature>
<gene>
    <name evidence="4" type="ORF">ATC70_000329</name>
</gene>
<dbReference type="Pfam" id="PF10058">
    <property type="entry name" value="Zn_ribbon_10"/>
    <property type="match status" value="1"/>
</dbReference>
<protein>
    <recommendedName>
        <fullName evidence="1">Endoplasmic reticulum junction formation protein lunapark</fullName>
    </recommendedName>
</protein>
<evidence type="ECO:0000259" key="3">
    <source>
        <dbReference type="Pfam" id="PF10058"/>
    </source>
</evidence>
<keyword evidence="1" id="KW-1133">Transmembrane helix</keyword>
<name>A0AAN7DL39_9FUNG</name>
<comment type="subcellular location">
    <subcellularLocation>
        <location evidence="1">Endoplasmic reticulum membrane</location>
        <topology evidence="1">Multi-pass membrane protein</topology>
    </subcellularLocation>
</comment>
<feature type="region of interest" description="Disordered" evidence="2">
    <location>
        <begin position="149"/>
        <end position="214"/>
    </location>
</feature>
<dbReference type="Proteomes" id="UP001304243">
    <property type="component" value="Unassembled WGS sequence"/>
</dbReference>